<dbReference type="EMBL" id="SNRY01003598">
    <property type="protein sequence ID" value="KAA6320409.1"/>
    <property type="molecule type" value="Genomic_DNA"/>
</dbReference>
<sequence>HESMTTEKMALASIQNTHAVKQYRCNNFAYDVLLATQL</sequence>
<comment type="caution">
    <text evidence="1">The sequence shown here is derived from an EMBL/GenBank/DDBJ whole genome shotgun (WGS) entry which is preliminary data.</text>
</comment>
<proteinExistence type="predicted"/>
<reference evidence="1" key="1">
    <citation type="submission" date="2019-03" db="EMBL/GenBank/DDBJ databases">
        <title>Single cell metagenomics reveals metabolic interactions within the superorganism composed of flagellate Streblomastix strix and complex community of Bacteroidetes bacteria on its surface.</title>
        <authorList>
            <person name="Treitli S.C."/>
            <person name="Kolisko M."/>
            <person name="Husnik F."/>
            <person name="Keeling P."/>
            <person name="Hampl V."/>
        </authorList>
    </citation>
    <scope>NUCLEOTIDE SEQUENCE</scope>
    <source>
        <strain evidence="1">STM</strain>
    </source>
</reference>
<organism evidence="1">
    <name type="scientific">termite gut metagenome</name>
    <dbReference type="NCBI Taxonomy" id="433724"/>
    <lineage>
        <taxon>unclassified sequences</taxon>
        <taxon>metagenomes</taxon>
        <taxon>organismal metagenomes</taxon>
    </lineage>
</organism>
<gene>
    <name evidence="1" type="ORF">EZS27_029818</name>
</gene>
<name>A0A5J4QGM8_9ZZZZ</name>
<protein>
    <submittedName>
        <fullName evidence="1">Uncharacterized protein</fullName>
    </submittedName>
</protein>
<evidence type="ECO:0000313" key="1">
    <source>
        <dbReference type="EMBL" id="KAA6320409.1"/>
    </source>
</evidence>
<accession>A0A5J4QGM8</accession>
<feature type="non-terminal residue" evidence="1">
    <location>
        <position position="1"/>
    </location>
</feature>
<dbReference type="AlphaFoldDB" id="A0A5J4QGM8"/>